<accession>A0AAE0S0B2</accession>
<reference evidence="1" key="3">
    <citation type="submission" date="2023-05" db="EMBL/GenBank/DDBJ databases">
        <authorList>
            <person name="Smith C.H."/>
        </authorList>
    </citation>
    <scope>NUCLEOTIDE SEQUENCE</scope>
    <source>
        <strain evidence="1">CHS0354</strain>
        <tissue evidence="1">Mantle</tissue>
    </source>
</reference>
<comment type="caution">
    <text evidence="1">The sequence shown here is derived from an EMBL/GenBank/DDBJ whole genome shotgun (WGS) entry which is preliminary data.</text>
</comment>
<name>A0AAE0S0B2_9BIVA</name>
<evidence type="ECO:0000313" key="2">
    <source>
        <dbReference type="Proteomes" id="UP001195483"/>
    </source>
</evidence>
<sequence>MGLQEKPLHLDSVAEKYDGSRKIFDLGKFRAFTQAGERVAFVVWPALLLHEDGPVLVRGIAQGSNNLTISLSKMNANLIS</sequence>
<gene>
    <name evidence="1" type="ORF">CHS0354_009733</name>
</gene>
<reference evidence="1" key="2">
    <citation type="journal article" date="2021" name="Genome Biol. Evol.">
        <title>Developing a high-quality reference genome for a parasitic bivalve with doubly uniparental inheritance (Bivalvia: Unionida).</title>
        <authorList>
            <person name="Smith C.H."/>
        </authorList>
    </citation>
    <scope>NUCLEOTIDE SEQUENCE</scope>
    <source>
        <strain evidence="1">CHS0354</strain>
        <tissue evidence="1">Mantle</tissue>
    </source>
</reference>
<proteinExistence type="predicted"/>
<keyword evidence="2" id="KW-1185">Reference proteome</keyword>
<dbReference type="AlphaFoldDB" id="A0AAE0S0B2"/>
<dbReference type="EMBL" id="JAEAOA010000619">
    <property type="protein sequence ID" value="KAK3582926.1"/>
    <property type="molecule type" value="Genomic_DNA"/>
</dbReference>
<reference evidence="1" key="1">
    <citation type="journal article" date="2021" name="Genome Biol. Evol.">
        <title>A High-Quality Reference Genome for a Parasitic Bivalve with Doubly Uniparental Inheritance (Bivalvia: Unionida).</title>
        <authorList>
            <person name="Smith C.H."/>
        </authorList>
    </citation>
    <scope>NUCLEOTIDE SEQUENCE</scope>
    <source>
        <strain evidence="1">CHS0354</strain>
    </source>
</reference>
<evidence type="ECO:0000313" key="1">
    <source>
        <dbReference type="EMBL" id="KAK3582926.1"/>
    </source>
</evidence>
<protein>
    <submittedName>
        <fullName evidence="1">Uncharacterized protein</fullName>
    </submittedName>
</protein>
<dbReference type="Proteomes" id="UP001195483">
    <property type="component" value="Unassembled WGS sequence"/>
</dbReference>
<organism evidence="1 2">
    <name type="scientific">Potamilus streckersoni</name>
    <dbReference type="NCBI Taxonomy" id="2493646"/>
    <lineage>
        <taxon>Eukaryota</taxon>
        <taxon>Metazoa</taxon>
        <taxon>Spiralia</taxon>
        <taxon>Lophotrochozoa</taxon>
        <taxon>Mollusca</taxon>
        <taxon>Bivalvia</taxon>
        <taxon>Autobranchia</taxon>
        <taxon>Heteroconchia</taxon>
        <taxon>Palaeoheterodonta</taxon>
        <taxon>Unionida</taxon>
        <taxon>Unionoidea</taxon>
        <taxon>Unionidae</taxon>
        <taxon>Ambleminae</taxon>
        <taxon>Lampsilini</taxon>
        <taxon>Potamilus</taxon>
    </lineage>
</organism>